<feature type="signal peptide" evidence="1">
    <location>
        <begin position="1"/>
        <end position="22"/>
    </location>
</feature>
<reference evidence="2 3" key="1">
    <citation type="journal article" date="2016" name="Microbes Environ.">
        <title>Phylogenetically diverse aerobic anoxygenic phototrophic bacteria isolated from epilithic biofilms in Tama river, Japan.</title>
        <authorList>
            <person name="Hirose S."/>
            <person name="Matsuura K."/>
            <person name="Haruta S."/>
        </authorList>
    </citation>
    <scope>NUCLEOTIDE SEQUENCE [LARGE SCALE GENOMIC DNA]</scope>
    <source>
        <strain evidence="2 3">S08</strain>
    </source>
</reference>
<organism evidence="2 3">
    <name type="scientific">Roseomonas fluvialis</name>
    <dbReference type="NCBI Taxonomy" id="1750527"/>
    <lineage>
        <taxon>Bacteria</taxon>
        <taxon>Pseudomonadati</taxon>
        <taxon>Pseudomonadota</taxon>
        <taxon>Alphaproteobacteria</taxon>
        <taxon>Acetobacterales</taxon>
        <taxon>Roseomonadaceae</taxon>
        <taxon>Roseomonas</taxon>
    </lineage>
</organism>
<keyword evidence="3" id="KW-1185">Reference proteome</keyword>
<gene>
    <name evidence="2" type="ORF">Rmf_49800</name>
</gene>
<keyword evidence="1" id="KW-0732">Signal</keyword>
<protein>
    <recommendedName>
        <fullName evidence="4">DUF2459 domain-containing protein</fullName>
    </recommendedName>
</protein>
<dbReference type="PROSITE" id="PS51257">
    <property type="entry name" value="PROKAR_LIPOPROTEIN"/>
    <property type="match status" value="1"/>
</dbReference>
<dbReference type="InterPro" id="IPR011727">
    <property type="entry name" value="CHP02117"/>
</dbReference>
<dbReference type="EMBL" id="AP025637">
    <property type="protein sequence ID" value="BDG75051.1"/>
    <property type="molecule type" value="Genomic_DNA"/>
</dbReference>
<name>A0ABN6PA95_9PROT</name>
<dbReference type="InterPro" id="IPR006311">
    <property type="entry name" value="TAT_signal"/>
</dbReference>
<evidence type="ECO:0008006" key="4">
    <source>
        <dbReference type="Google" id="ProtNLM"/>
    </source>
</evidence>
<evidence type="ECO:0000313" key="2">
    <source>
        <dbReference type="EMBL" id="BDG75051.1"/>
    </source>
</evidence>
<proteinExistence type="predicted"/>
<accession>A0ABN6PA95</accession>
<dbReference type="PROSITE" id="PS51318">
    <property type="entry name" value="TAT"/>
    <property type="match status" value="1"/>
</dbReference>
<dbReference type="Proteomes" id="UP000831327">
    <property type="component" value="Chromosome"/>
</dbReference>
<evidence type="ECO:0000313" key="3">
    <source>
        <dbReference type="Proteomes" id="UP000831327"/>
    </source>
</evidence>
<dbReference type="Pfam" id="PF09601">
    <property type="entry name" value="DUF2459"/>
    <property type="match status" value="1"/>
</dbReference>
<evidence type="ECO:0000256" key="1">
    <source>
        <dbReference type="SAM" id="SignalP"/>
    </source>
</evidence>
<dbReference type="RefSeq" id="WP_244457145.1">
    <property type="nucleotide sequence ID" value="NZ_AP025637.1"/>
</dbReference>
<sequence>MTPRRSLLASALLGACAAPVPAPLLPVPAPGGIAVAAEAWHTDLCLPAGLLRAGPLAPFAGAAPAAQGFAFGFGLDSWMRADRPSLAEVLGAVSGGPAVVSVRATPGPLPPGAEDSVALRLPRGGAEAIAAFILGSIATPPVAAPPGGSWLLLPARRGYTLGFTCNTWVMEALAAAGLPVPVAGIRLRGEAMAALRDEARRQAAAQPVSSPGGVT</sequence>
<feature type="chain" id="PRO_5046414575" description="DUF2459 domain-containing protein" evidence="1">
    <location>
        <begin position="23"/>
        <end position="215"/>
    </location>
</feature>